<reference evidence="1 2" key="2">
    <citation type="submission" date="2018-11" db="EMBL/GenBank/DDBJ databases">
        <authorList>
            <consortium name="Pathogen Informatics"/>
        </authorList>
    </citation>
    <scope>NUCLEOTIDE SEQUENCE [LARGE SCALE GENOMIC DNA]</scope>
</reference>
<gene>
    <name evidence="1" type="ORF">GPUH_LOCUS7618</name>
</gene>
<accession>A0A183DFY1</accession>
<dbReference type="EMBL" id="UYRT01020133">
    <property type="protein sequence ID" value="VDK58998.1"/>
    <property type="molecule type" value="Genomic_DNA"/>
</dbReference>
<evidence type="ECO:0000313" key="1">
    <source>
        <dbReference type="EMBL" id="VDK58998.1"/>
    </source>
</evidence>
<reference evidence="3" key="1">
    <citation type="submission" date="2016-06" db="UniProtKB">
        <authorList>
            <consortium name="WormBaseParasite"/>
        </authorList>
    </citation>
    <scope>IDENTIFICATION</scope>
</reference>
<proteinExistence type="predicted"/>
<organism evidence="3">
    <name type="scientific">Gongylonema pulchrum</name>
    <dbReference type="NCBI Taxonomy" id="637853"/>
    <lineage>
        <taxon>Eukaryota</taxon>
        <taxon>Metazoa</taxon>
        <taxon>Ecdysozoa</taxon>
        <taxon>Nematoda</taxon>
        <taxon>Chromadorea</taxon>
        <taxon>Rhabditida</taxon>
        <taxon>Spirurina</taxon>
        <taxon>Spiruromorpha</taxon>
        <taxon>Spiruroidea</taxon>
        <taxon>Gongylonematidae</taxon>
        <taxon>Gongylonema</taxon>
    </lineage>
</organism>
<evidence type="ECO:0000313" key="2">
    <source>
        <dbReference type="Proteomes" id="UP000271098"/>
    </source>
</evidence>
<protein>
    <submittedName>
        <fullName evidence="3">50S ribosomal protein L23</fullName>
    </submittedName>
</protein>
<keyword evidence="2" id="KW-1185">Reference proteome</keyword>
<name>A0A183DFY1_9BILA</name>
<dbReference type="Proteomes" id="UP000271098">
    <property type="component" value="Unassembled WGS sequence"/>
</dbReference>
<dbReference type="WBParaSite" id="GPUH_0000763101-mRNA-1">
    <property type="protein sequence ID" value="GPUH_0000763101-mRNA-1"/>
    <property type="gene ID" value="GPUH_0000763101"/>
</dbReference>
<dbReference type="AlphaFoldDB" id="A0A183DFY1"/>
<evidence type="ECO:0000313" key="3">
    <source>
        <dbReference type="WBParaSite" id="GPUH_0000763101-mRNA-1"/>
    </source>
</evidence>
<sequence>MAVTYAARKSSMMNSAYEKKEHFVRVVAD</sequence>